<dbReference type="AlphaFoldDB" id="A0A0A1SSH3"/>
<feature type="domain" description="Amine oxidase" evidence="7">
    <location>
        <begin position="16"/>
        <end position="430"/>
    </location>
</feature>
<evidence type="ECO:0000256" key="4">
    <source>
        <dbReference type="ARBA" id="ARBA00048448"/>
    </source>
</evidence>
<comment type="catalytic activity">
    <reaction evidence="4">
        <text>a secondary aliphatic amine + O2 + H2O = a primary amine + an aldehyde + H2O2</text>
        <dbReference type="Rhea" id="RHEA:26414"/>
        <dbReference type="ChEBI" id="CHEBI:15377"/>
        <dbReference type="ChEBI" id="CHEBI:15379"/>
        <dbReference type="ChEBI" id="CHEBI:16240"/>
        <dbReference type="ChEBI" id="CHEBI:17478"/>
        <dbReference type="ChEBI" id="CHEBI:58855"/>
        <dbReference type="ChEBI" id="CHEBI:65296"/>
        <dbReference type="EC" id="1.4.3.4"/>
    </reaction>
</comment>
<dbReference type="InterPro" id="IPR001613">
    <property type="entry name" value="Flavin_amine_oxidase"/>
</dbReference>
<evidence type="ECO:0000313" key="8">
    <source>
        <dbReference type="EMBL" id="CEJ81066.1"/>
    </source>
</evidence>
<dbReference type="InterPro" id="IPR036188">
    <property type="entry name" value="FAD/NAD-bd_sf"/>
</dbReference>
<keyword evidence="3 6" id="KW-0560">Oxidoreductase</keyword>
<dbReference type="SUPFAM" id="SSF54373">
    <property type="entry name" value="FAD-linked reductases, C-terminal domain"/>
    <property type="match status" value="1"/>
</dbReference>
<dbReference type="SUPFAM" id="SSF51905">
    <property type="entry name" value="FAD/NAD(P)-binding domain"/>
    <property type="match status" value="1"/>
</dbReference>
<evidence type="ECO:0000256" key="2">
    <source>
        <dbReference type="ARBA" id="ARBA00005995"/>
    </source>
</evidence>
<feature type="binding site" evidence="5">
    <location>
        <position position="220"/>
    </location>
    <ligand>
        <name>FAD</name>
        <dbReference type="ChEBI" id="CHEBI:57692"/>
    </ligand>
</feature>
<evidence type="ECO:0000256" key="6">
    <source>
        <dbReference type="RuleBase" id="RU362067"/>
    </source>
</evidence>
<dbReference type="EMBL" id="CDHN01000001">
    <property type="protein sequence ID" value="CEJ81066.1"/>
    <property type="molecule type" value="Genomic_DNA"/>
</dbReference>
<keyword evidence="6" id="KW-0472">Membrane</keyword>
<dbReference type="Pfam" id="PF01593">
    <property type="entry name" value="Amino_oxidase"/>
    <property type="match status" value="1"/>
</dbReference>
<organism evidence="8 9">
    <name type="scientific">[Torrubiella] hemipterigena</name>
    <dbReference type="NCBI Taxonomy" id="1531966"/>
    <lineage>
        <taxon>Eukaryota</taxon>
        <taxon>Fungi</taxon>
        <taxon>Dikarya</taxon>
        <taxon>Ascomycota</taxon>
        <taxon>Pezizomycotina</taxon>
        <taxon>Sordariomycetes</taxon>
        <taxon>Hypocreomycetidae</taxon>
        <taxon>Hypocreales</taxon>
        <taxon>Clavicipitaceae</taxon>
        <taxon>Clavicipitaceae incertae sedis</taxon>
        <taxon>'Torrubiella' clade</taxon>
    </lineage>
</organism>
<sequence length="438" mass="47491">MESSRRADVIVIGAGLSGLTAASELHQKGIDVIVLEASSRVGGRVYSTTSKLGSKLDLGGHWIGHDHHHLTALIEKAGGTIYKTFTRGLPKIVHAKRVIPIYSPSALLSLIYLAFIEILVKIHIPKRWAHVTVDTAINYCVPFETARLLLSILATVTTTADLKRFSMYSLGKMMSLSGGLMTMMETNGGAQDSLVTESIGISTSMIENQLSGRILTDMAVSNIFQEDKAVLVKVASGQTFTASKAIITIPPPMLKSVTFEPALPDDRIALQDNLQMGIVYKSIAVFEQPFWRDGFGGEIIVLDDPACGVFDTSPPDGPGHLCFLVTGPPARQLDSLEVNDRRDLLLSRLEPYLGHQVLKPADWLEKSWQTDEFCGGGYMAFPLAGTTACQLPLPHEPIGNLHWAGTETAQEHPGYIEGAIQSGMRAASEVVETIRSTK</sequence>
<keyword evidence="6" id="KW-0812">Transmembrane</keyword>
<name>A0A0A1SSH3_9HYPO</name>
<keyword evidence="6" id="KW-0274">FAD</keyword>
<protein>
    <recommendedName>
        <fullName evidence="6">Amine oxidase</fullName>
        <ecNumber evidence="6">1.4.3.-</ecNumber>
    </recommendedName>
</protein>
<dbReference type="STRING" id="1531966.A0A0A1SSH3"/>
<dbReference type="Gene3D" id="3.50.50.60">
    <property type="entry name" value="FAD/NAD(P)-binding domain"/>
    <property type="match status" value="1"/>
</dbReference>
<comment type="cofactor">
    <cofactor evidence="1 6">
        <name>FAD</name>
        <dbReference type="ChEBI" id="CHEBI:57692"/>
    </cofactor>
</comment>
<dbReference type="GO" id="GO:0097621">
    <property type="term" value="F:monoamine oxidase activity"/>
    <property type="evidence" value="ECO:0007669"/>
    <property type="project" value="UniProtKB-EC"/>
</dbReference>
<dbReference type="OrthoDB" id="5046242at2759"/>
<proteinExistence type="inferred from homology"/>
<dbReference type="PANTHER" id="PTHR43563">
    <property type="entry name" value="AMINE OXIDASE"/>
    <property type="match status" value="1"/>
</dbReference>
<reference evidence="8 9" key="1">
    <citation type="journal article" date="2015" name="Genome Announc.">
        <title>Draft Genome Sequence and Gene Annotation of the Entomopathogenic Fungus Verticillium hemipterigenum.</title>
        <authorList>
            <person name="Horn F."/>
            <person name="Habel A."/>
            <person name="Scharf D.H."/>
            <person name="Dworschak J."/>
            <person name="Brakhage A.A."/>
            <person name="Guthke R."/>
            <person name="Hertweck C."/>
            <person name="Linde J."/>
        </authorList>
    </citation>
    <scope>NUCLEOTIDE SEQUENCE [LARGE SCALE GENOMIC DNA]</scope>
</reference>
<dbReference type="HOGENOM" id="CLU_004498_0_4_1"/>
<evidence type="ECO:0000256" key="5">
    <source>
        <dbReference type="PIRSR" id="PIRSR601613-1"/>
    </source>
</evidence>
<dbReference type="InterPro" id="IPR050703">
    <property type="entry name" value="Flavin_MAO"/>
</dbReference>
<evidence type="ECO:0000259" key="7">
    <source>
        <dbReference type="Pfam" id="PF01593"/>
    </source>
</evidence>
<dbReference type="Proteomes" id="UP000039046">
    <property type="component" value="Unassembled WGS sequence"/>
</dbReference>
<dbReference type="EC" id="1.4.3.-" evidence="6"/>
<keyword evidence="6" id="KW-0285">Flavoprotein</keyword>
<feature type="binding site" evidence="5">
    <location>
        <begin position="36"/>
        <end position="37"/>
    </location>
    <ligand>
        <name>FAD</name>
        <dbReference type="ChEBI" id="CHEBI:57692"/>
    </ligand>
</feature>
<comment type="similarity">
    <text evidence="2 6">Belongs to the flavin monoamine oxidase family.</text>
</comment>
<dbReference type="PRINTS" id="PR00757">
    <property type="entry name" value="AMINEOXDASEF"/>
</dbReference>
<keyword evidence="6" id="KW-1133">Transmembrane helix</keyword>
<feature type="binding site" evidence="5">
    <location>
        <position position="407"/>
    </location>
    <ligand>
        <name>FAD</name>
        <dbReference type="ChEBI" id="CHEBI:57692"/>
    </ligand>
</feature>
<evidence type="ECO:0000313" key="9">
    <source>
        <dbReference type="Proteomes" id="UP000039046"/>
    </source>
</evidence>
<gene>
    <name evidence="8" type="ORF">VHEMI01216</name>
</gene>
<dbReference type="PANTHER" id="PTHR43563:SF1">
    <property type="entry name" value="AMINE OXIDASE [FLAVIN-CONTAINING] B"/>
    <property type="match status" value="1"/>
</dbReference>
<accession>A0A0A1SSH3</accession>
<evidence type="ECO:0000256" key="3">
    <source>
        <dbReference type="ARBA" id="ARBA00023002"/>
    </source>
</evidence>
<feature type="transmembrane region" description="Helical" evidence="6">
    <location>
        <begin position="101"/>
        <end position="120"/>
    </location>
</feature>
<dbReference type="InterPro" id="IPR002937">
    <property type="entry name" value="Amino_oxidase"/>
</dbReference>
<evidence type="ECO:0000256" key="1">
    <source>
        <dbReference type="ARBA" id="ARBA00001974"/>
    </source>
</evidence>
<feature type="binding site" evidence="5">
    <location>
        <position position="17"/>
    </location>
    <ligand>
        <name>FAD</name>
        <dbReference type="ChEBI" id="CHEBI:57692"/>
    </ligand>
</feature>
<keyword evidence="9" id="KW-1185">Reference proteome</keyword>